<keyword evidence="1" id="KW-1133">Transmembrane helix</keyword>
<organism evidence="2 3">
    <name type="scientific">Roseofilum casamattae BLCC-M143</name>
    <dbReference type="NCBI Taxonomy" id="3022442"/>
    <lineage>
        <taxon>Bacteria</taxon>
        <taxon>Bacillati</taxon>
        <taxon>Cyanobacteriota</taxon>
        <taxon>Cyanophyceae</taxon>
        <taxon>Desertifilales</taxon>
        <taxon>Desertifilaceae</taxon>
        <taxon>Roseofilum</taxon>
        <taxon>Roseofilum casamattae</taxon>
    </lineage>
</organism>
<accession>A0ABT7BVS1</accession>
<evidence type="ECO:0000313" key="2">
    <source>
        <dbReference type="EMBL" id="MDJ1183298.1"/>
    </source>
</evidence>
<comment type="caution">
    <text evidence="2">The sequence shown here is derived from an EMBL/GenBank/DDBJ whole genome shotgun (WGS) entry which is preliminary data.</text>
</comment>
<dbReference type="Proteomes" id="UP001232992">
    <property type="component" value="Unassembled WGS sequence"/>
</dbReference>
<protein>
    <submittedName>
        <fullName evidence="2">Uncharacterized protein</fullName>
    </submittedName>
</protein>
<dbReference type="RefSeq" id="WP_283757953.1">
    <property type="nucleotide sequence ID" value="NZ_JAQOSQ010000007.1"/>
</dbReference>
<feature type="transmembrane region" description="Helical" evidence="1">
    <location>
        <begin position="39"/>
        <end position="59"/>
    </location>
</feature>
<sequence length="66" mass="6692">MALTPKSALLLAVSCVAAIAVIGCIFELSSGEPDLGVVVTSAILALCIPLTGWSFFAAVQDANANR</sequence>
<dbReference type="EMBL" id="JAQOSQ010000007">
    <property type="protein sequence ID" value="MDJ1183298.1"/>
    <property type="molecule type" value="Genomic_DNA"/>
</dbReference>
<keyword evidence="1" id="KW-0472">Membrane</keyword>
<proteinExistence type="predicted"/>
<evidence type="ECO:0000313" key="3">
    <source>
        <dbReference type="Proteomes" id="UP001232992"/>
    </source>
</evidence>
<evidence type="ECO:0000256" key="1">
    <source>
        <dbReference type="SAM" id="Phobius"/>
    </source>
</evidence>
<gene>
    <name evidence="2" type="ORF">PMH09_08815</name>
</gene>
<keyword evidence="1" id="KW-0812">Transmembrane</keyword>
<dbReference type="PROSITE" id="PS51257">
    <property type="entry name" value="PROKAR_LIPOPROTEIN"/>
    <property type="match status" value="1"/>
</dbReference>
<name>A0ABT7BVS1_9CYAN</name>
<keyword evidence="3" id="KW-1185">Reference proteome</keyword>
<reference evidence="2 3" key="1">
    <citation type="submission" date="2023-01" db="EMBL/GenBank/DDBJ databases">
        <title>Novel diversity within Roseofilum (Cyanobacteria; Desertifilaceae) from marine benthic mats with descriptions of four novel species.</title>
        <authorList>
            <person name="Wang Y."/>
            <person name="Berthold D.E."/>
            <person name="Hu J."/>
            <person name="Lefler F.W."/>
            <person name="Laughinghouse H.D. IV."/>
        </authorList>
    </citation>
    <scope>NUCLEOTIDE SEQUENCE [LARGE SCALE GENOMIC DNA]</scope>
    <source>
        <strain evidence="2 3">BLCC-M143</strain>
    </source>
</reference>